<evidence type="ECO:0000256" key="9">
    <source>
        <dbReference type="ARBA" id="ARBA00022670"/>
    </source>
</evidence>
<dbReference type="Gene3D" id="1.10.1380.10">
    <property type="entry name" value="Neutral endopeptidase , domain2"/>
    <property type="match status" value="1"/>
</dbReference>
<dbReference type="CDD" id="cd08662">
    <property type="entry name" value="M13"/>
    <property type="match status" value="1"/>
</dbReference>
<evidence type="ECO:0000259" key="25">
    <source>
        <dbReference type="Pfam" id="PF05649"/>
    </source>
</evidence>
<dbReference type="EMBL" id="JABDTM020012365">
    <property type="protein sequence ID" value="KAH0820288.1"/>
    <property type="molecule type" value="Genomic_DNA"/>
</dbReference>
<evidence type="ECO:0000313" key="26">
    <source>
        <dbReference type="EMBL" id="KAH0820288.1"/>
    </source>
</evidence>
<feature type="transmembrane region" description="Helical" evidence="22">
    <location>
        <begin position="1248"/>
        <end position="1268"/>
    </location>
</feature>
<dbReference type="GO" id="GO:0006508">
    <property type="term" value="P:proteolysis"/>
    <property type="evidence" value="ECO:0007669"/>
    <property type="project" value="UniProtKB-KW"/>
</dbReference>
<keyword evidence="27" id="KW-1185">Reference proteome</keyword>
<dbReference type="Proteomes" id="UP000719412">
    <property type="component" value="Unassembled WGS sequence"/>
</dbReference>
<keyword evidence="8" id="KW-0337">GPI-anchor biosynthesis</keyword>
<dbReference type="Pfam" id="PF01431">
    <property type="entry name" value="Peptidase_M13"/>
    <property type="match status" value="1"/>
</dbReference>
<dbReference type="GO" id="GO:0006506">
    <property type="term" value="P:GPI anchor biosynthetic process"/>
    <property type="evidence" value="ECO:0007669"/>
    <property type="project" value="UniProtKB-KW"/>
</dbReference>
<keyword evidence="15" id="KW-0862">Zinc</keyword>
<feature type="transmembrane region" description="Helical" evidence="22">
    <location>
        <begin position="1557"/>
        <end position="1578"/>
    </location>
</feature>
<dbReference type="Pfam" id="PF04987">
    <property type="entry name" value="PigN"/>
    <property type="match status" value="1"/>
</dbReference>
<evidence type="ECO:0000313" key="27">
    <source>
        <dbReference type="Proteomes" id="UP000719412"/>
    </source>
</evidence>
<keyword evidence="16" id="KW-0735">Signal-anchor</keyword>
<organism evidence="26 27">
    <name type="scientific">Tenebrio molitor</name>
    <name type="common">Yellow mealworm beetle</name>
    <dbReference type="NCBI Taxonomy" id="7067"/>
    <lineage>
        <taxon>Eukaryota</taxon>
        <taxon>Metazoa</taxon>
        <taxon>Ecdysozoa</taxon>
        <taxon>Arthropoda</taxon>
        <taxon>Hexapoda</taxon>
        <taxon>Insecta</taxon>
        <taxon>Pterygota</taxon>
        <taxon>Neoptera</taxon>
        <taxon>Endopterygota</taxon>
        <taxon>Coleoptera</taxon>
        <taxon>Polyphaga</taxon>
        <taxon>Cucujiformia</taxon>
        <taxon>Tenebrionidae</taxon>
        <taxon>Tenebrio</taxon>
    </lineage>
</organism>
<evidence type="ECO:0000256" key="18">
    <source>
        <dbReference type="ARBA" id="ARBA00023049"/>
    </source>
</evidence>
<reference evidence="26" key="1">
    <citation type="journal article" date="2020" name="J Insects Food Feed">
        <title>The yellow mealworm (Tenebrio molitor) genome: a resource for the emerging insects as food and feed industry.</title>
        <authorList>
            <person name="Eriksson T."/>
            <person name="Andere A."/>
            <person name="Kelstrup H."/>
            <person name="Emery V."/>
            <person name="Picard C."/>
        </authorList>
    </citation>
    <scope>NUCLEOTIDE SEQUENCE</scope>
    <source>
        <strain evidence="26">Stoneville</strain>
        <tissue evidence="26">Whole head</tissue>
    </source>
</reference>
<keyword evidence="13" id="KW-0378">Hydrolase</keyword>
<keyword evidence="10" id="KW-0808">Transferase</keyword>
<feature type="transmembrane region" description="Helical" evidence="22">
    <location>
        <begin position="1305"/>
        <end position="1323"/>
    </location>
</feature>
<evidence type="ECO:0000256" key="16">
    <source>
        <dbReference type="ARBA" id="ARBA00022968"/>
    </source>
</evidence>
<keyword evidence="17 22" id="KW-1133">Transmembrane helix</keyword>
<keyword evidence="14" id="KW-0256">Endoplasmic reticulum</keyword>
<keyword evidence="11 22" id="KW-0812">Transmembrane</keyword>
<dbReference type="FunFam" id="3.40.390.10:FF:000076">
    <property type="entry name" value="membrane metallo-endopeptidase-like 1"/>
    <property type="match status" value="1"/>
</dbReference>
<feature type="transmembrane region" description="Helical" evidence="22">
    <location>
        <begin position="1517"/>
        <end position="1537"/>
    </location>
</feature>
<evidence type="ECO:0000256" key="4">
    <source>
        <dbReference type="ARBA" id="ARBA00004687"/>
    </source>
</evidence>
<dbReference type="InterPro" id="IPR037671">
    <property type="entry name" value="PIGN_N"/>
</dbReference>
<dbReference type="GO" id="GO:0005886">
    <property type="term" value="C:plasma membrane"/>
    <property type="evidence" value="ECO:0007669"/>
    <property type="project" value="UniProtKB-SubCell"/>
</dbReference>
<feature type="transmembrane region" description="Helical" evidence="22">
    <location>
        <begin position="38"/>
        <end position="59"/>
    </location>
</feature>
<evidence type="ECO:0000256" key="22">
    <source>
        <dbReference type="SAM" id="Phobius"/>
    </source>
</evidence>
<evidence type="ECO:0000256" key="21">
    <source>
        <dbReference type="ARBA" id="ARBA00023180"/>
    </source>
</evidence>
<dbReference type="PROSITE" id="PS51885">
    <property type="entry name" value="NEPRILYSIN"/>
    <property type="match status" value="1"/>
</dbReference>
<feature type="domain" description="Peptidase M13 N-terminal" evidence="25">
    <location>
        <begin position="178"/>
        <end position="575"/>
    </location>
</feature>
<dbReference type="Pfam" id="PF05649">
    <property type="entry name" value="Peptidase_M13_N"/>
    <property type="match status" value="1"/>
</dbReference>
<keyword evidence="19 22" id="KW-0472">Membrane</keyword>
<evidence type="ECO:0000256" key="1">
    <source>
        <dbReference type="ARBA" id="ARBA00001947"/>
    </source>
</evidence>
<dbReference type="InterPro" id="IPR018497">
    <property type="entry name" value="Peptidase_M13_C"/>
</dbReference>
<dbReference type="GO" id="GO:0051377">
    <property type="term" value="F:mannose-ethanolamine phosphotransferase activity"/>
    <property type="evidence" value="ECO:0007669"/>
    <property type="project" value="InterPro"/>
</dbReference>
<dbReference type="Gene3D" id="3.40.720.10">
    <property type="entry name" value="Alkaline Phosphatase, subunit A"/>
    <property type="match status" value="1"/>
</dbReference>
<evidence type="ECO:0000256" key="12">
    <source>
        <dbReference type="ARBA" id="ARBA00022723"/>
    </source>
</evidence>
<keyword evidence="12" id="KW-0479">Metal-binding</keyword>
<dbReference type="PANTHER" id="PTHR12250:SF0">
    <property type="entry name" value="GPI ETHANOLAMINE PHOSPHATE TRANSFERASE 1"/>
    <property type="match status" value="1"/>
</dbReference>
<feature type="transmembrane region" description="Helical" evidence="22">
    <location>
        <begin position="1618"/>
        <end position="1637"/>
    </location>
</feature>
<evidence type="ECO:0000256" key="7">
    <source>
        <dbReference type="ARBA" id="ARBA00020831"/>
    </source>
</evidence>
<feature type="transmembrane region" description="Helical" evidence="22">
    <location>
        <begin position="1466"/>
        <end position="1484"/>
    </location>
</feature>
<feature type="transmembrane region" description="Helical" evidence="22">
    <location>
        <begin position="1424"/>
        <end position="1446"/>
    </location>
</feature>
<dbReference type="InterPro" id="IPR007070">
    <property type="entry name" value="GPI_EtnP_transferase_1"/>
</dbReference>
<dbReference type="InterPro" id="IPR000718">
    <property type="entry name" value="Peptidase_M13"/>
</dbReference>
<reference evidence="26" key="2">
    <citation type="submission" date="2021-08" db="EMBL/GenBank/DDBJ databases">
        <authorList>
            <person name="Eriksson T."/>
        </authorList>
    </citation>
    <scope>NUCLEOTIDE SEQUENCE</scope>
    <source>
        <strain evidence="26">Stoneville</strain>
        <tissue evidence="26">Whole head</tissue>
    </source>
</reference>
<evidence type="ECO:0000256" key="6">
    <source>
        <dbReference type="ARBA" id="ARBA00008400"/>
    </source>
</evidence>
<dbReference type="PRINTS" id="PR00786">
    <property type="entry name" value="NEPRILYSIN"/>
</dbReference>
<comment type="pathway">
    <text evidence="4">Glycolipid biosynthesis; glycosylphosphatidylinositol-anchor biosynthesis.</text>
</comment>
<dbReference type="InterPro" id="IPR024079">
    <property type="entry name" value="MetalloPept_cat_dom_sf"/>
</dbReference>
<dbReference type="InterPro" id="IPR002591">
    <property type="entry name" value="Phosphodiest/P_Trfase"/>
</dbReference>
<feature type="domain" description="GPI ethanolamine phosphate transferase 1 C-terminal" evidence="24">
    <location>
        <begin position="1175"/>
        <end position="1597"/>
    </location>
</feature>
<dbReference type="Gene3D" id="3.40.390.10">
    <property type="entry name" value="Collagenase (Catalytic Domain)"/>
    <property type="match status" value="1"/>
</dbReference>
<comment type="similarity">
    <text evidence="5">Belongs to the peptidase M13 family.</text>
</comment>
<name>A0A8J6HU75_TENMO</name>
<evidence type="ECO:0000256" key="17">
    <source>
        <dbReference type="ARBA" id="ARBA00022989"/>
    </source>
</evidence>
<keyword evidence="20" id="KW-1015">Disulfide bond</keyword>
<dbReference type="GO" id="GO:0046872">
    <property type="term" value="F:metal ion binding"/>
    <property type="evidence" value="ECO:0007669"/>
    <property type="project" value="UniProtKB-KW"/>
</dbReference>
<dbReference type="GO" id="GO:0005789">
    <property type="term" value="C:endoplasmic reticulum membrane"/>
    <property type="evidence" value="ECO:0007669"/>
    <property type="project" value="UniProtKB-SubCell"/>
</dbReference>
<comment type="similarity">
    <text evidence="6">Belongs to the PIGG/PIGN/PIGO family. PIGN subfamily.</text>
</comment>
<keyword evidence="18" id="KW-0482">Metalloprotease</keyword>
<evidence type="ECO:0000256" key="14">
    <source>
        <dbReference type="ARBA" id="ARBA00022824"/>
    </source>
</evidence>
<feature type="transmembrane region" description="Helical" evidence="22">
    <location>
        <begin position="1222"/>
        <end position="1242"/>
    </location>
</feature>
<keyword evidence="9" id="KW-0645">Protease</keyword>
<evidence type="ECO:0000256" key="10">
    <source>
        <dbReference type="ARBA" id="ARBA00022679"/>
    </source>
</evidence>
<dbReference type="SUPFAM" id="SSF53649">
    <property type="entry name" value="Alkaline phosphatase-like"/>
    <property type="match status" value="1"/>
</dbReference>
<evidence type="ECO:0000256" key="8">
    <source>
        <dbReference type="ARBA" id="ARBA00022502"/>
    </source>
</evidence>
<evidence type="ECO:0000256" key="15">
    <source>
        <dbReference type="ARBA" id="ARBA00022833"/>
    </source>
</evidence>
<evidence type="ECO:0000256" key="2">
    <source>
        <dbReference type="ARBA" id="ARBA00004401"/>
    </source>
</evidence>
<dbReference type="CDD" id="cd16020">
    <property type="entry name" value="GPI_EPT_1"/>
    <property type="match status" value="1"/>
</dbReference>
<dbReference type="InterPro" id="IPR008753">
    <property type="entry name" value="Peptidase_M13_N"/>
</dbReference>
<comment type="subcellular location">
    <subcellularLocation>
        <location evidence="2">Cell membrane</location>
        <topology evidence="2">Single-pass type II membrane protein</topology>
    </subcellularLocation>
    <subcellularLocation>
        <location evidence="3">Endoplasmic reticulum membrane</location>
        <topology evidence="3">Multi-pass membrane protein</topology>
    </subcellularLocation>
</comment>
<evidence type="ECO:0000256" key="3">
    <source>
        <dbReference type="ARBA" id="ARBA00004477"/>
    </source>
</evidence>
<evidence type="ECO:0000256" key="11">
    <source>
        <dbReference type="ARBA" id="ARBA00022692"/>
    </source>
</evidence>
<keyword evidence="21" id="KW-0325">Glycoprotein</keyword>
<dbReference type="SUPFAM" id="SSF55486">
    <property type="entry name" value="Metalloproteases ('zincins'), catalytic domain"/>
    <property type="match status" value="1"/>
</dbReference>
<dbReference type="InterPro" id="IPR017852">
    <property type="entry name" value="GPI_EtnP_transferase_1_C"/>
</dbReference>
<sequence>MERKKKFCSCRLAAHQESGRVRWCVGHERDWQTKLKRLVFVPIILLPILIFVIFLTRYATVSNAADKNVISMKKFDESEILDDEDRREVLKDAKTSYVPEILDNNTNVKPRHKREVMLDQQNDGNDLKPEEGDNKFAIASANKSSESTLFWKSKLNYHQIRDLQASTMKKYMNESANPCEDFYEFACGNWNKYHSIPADRTSYDTFEMLRENLDIVLKNLLSEPIEEEENYFLNSTNRNRTMKAAVKAKFFYKSCMNEERLGQRGQRPLIKLLDKLGGWPIIQPDWDDTNFSLEELMANLKLFNNDILITEWIGPDIINSKNYIIQIDQTTLGLPGRSYFLDPSYSKYLDAYKAFILSVSTILGAPLTEALQDVNDLISFETKLATIMVPSENRRNVTDLYLKTSIGALRNYFPQFDWVHYFNIVLGREVDLEEPIACYCMDYLYKLFDILNNTPPRTIANYLIWRFVRHRTNNMDDRFLVAKQRFYFVLFGREQSPPRWQFCVSQVNSNMGMALGSLFVKKYFDENSKNDTLEMTKRLQEAFRLILKENKWLGDHTKDYARMKIDKMNLKIGYPNFLLNEDELSERYDDVEAHPDYFFENTLSILRHLTRIEQTKIGTEVNKTIWGTAPAVVNAYYSRNKNQIIFPAGILQPPFYHKHFPKSLNFGGIGVVIGHEITHGFDDKGRLFDQYGNLQQWWKEDSIYNFHQRAKCMIDQYNSYIIPDVDTYMDGFITQGENIADNGGLKQAFRVQSFFGGIVTMESHPRRPRKRSVFSLIVFSVFVHILILKAALDIYFSSPIDHGMTPIQSTLDPPAKRVVFIVADGLRAEKIFGKGQAVKAPYLTKIRKTRASWGIAHTRVPTESRPGHVALLAGIYEDPAAIFQGWSGNPVNFDSVINQSSNAWCWGSPNIVHMFNRDNSSHIHSFSYDANIQDFGKNNTVALDLWVFEQVKAFIEEQEKCDDCTDFAEPGNIFFLHLLGIDTAGHGYKPDSEEYMNNIKVVDSYIPKIEQLFERAFPDKSTAYIFTADHGMTDWGSHGAGSADETEIPIIAWGKGIKADEMQKDIKQIDVAPLLSGLIGLNFPINSLGVLPYEYMDTSFDNLSKMMIANLRQFLEIFNVKKRRRMTNAMRFIPYHGITDRVVKKKMAHLQDLLEGGVHDILRYECEELIQYLIQGADYYHNYYQLPILIAMTIGIVAWIVYIATYNVPVRSDQTSAHFVKFIQLFLFVPTYLNALFVLQVQDLPFMYYLYFLFPIFMIQVLVTRYAYILEAAKHIKTFGVRDTITSIVLYVAGLRLLVQGFHDREAFCIVMYFMAGAVLFSNSLKTNTTKHQKVTWIISCVALSVFPFMPVMKTTFNVFAYVTGFALWWLAIQKLVIKQIAHPYYELERIEIVKLQHTLLKITPLYTFSVETKLVAPDSYLKYFAWIWAFYPIFIIPCSSTHVIVRLTSIFVGFIPFYLMVTTNYEVLFIIVYVMVLYTWLLIESKCYGHQTVYRTKFDEEIVPDKTPTSDDFRRAFFFIVLIFMGFFGTGNVASLNSFDPMWVRCFLTVFSPFKMTGLILLRIMVPFIFTSCVFRAINIFRKGSTLKLMYCITNIGSWLEIGMSLSHFIIMEMFVLMLLMLYGLAYFLTTMLYTIPLNHFLYHI</sequence>
<evidence type="ECO:0000256" key="5">
    <source>
        <dbReference type="ARBA" id="ARBA00007357"/>
    </source>
</evidence>
<accession>A0A8J6HU75</accession>
<dbReference type="InterPro" id="IPR017850">
    <property type="entry name" value="Alkaline_phosphatase_core_sf"/>
</dbReference>
<proteinExistence type="inferred from homology"/>
<feature type="transmembrane region" description="Helical" evidence="22">
    <location>
        <begin position="1335"/>
        <end position="1353"/>
    </location>
</feature>
<evidence type="ECO:0000256" key="13">
    <source>
        <dbReference type="ARBA" id="ARBA00022801"/>
    </source>
</evidence>
<comment type="caution">
    <text evidence="26">The sequence shown here is derived from an EMBL/GenBank/DDBJ whole genome shotgun (WGS) entry which is preliminary data.</text>
</comment>
<dbReference type="InterPro" id="IPR042089">
    <property type="entry name" value="Peptidase_M13_dom_2"/>
</dbReference>
<feature type="transmembrane region" description="Helical" evidence="22">
    <location>
        <begin position="1359"/>
        <end position="1378"/>
    </location>
</feature>
<evidence type="ECO:0000259" key="23">
    <source>
        <dbReference type="Pfam" id="PF01431"/>
    </source>
</evidence>
<evidence type="ECO:0000256" key="20">
    <source>
        <dbReference type="ARBA" id="ARBA00023157"/>
    </source>
</evidence>
<gene>
    <name evidence="26" type="ORF">GEV33_002500</name>
</gene>
<dbReference type="GO" id="GO:0004222">
    <property type="term" value="F:metalloendopeptidase activity"/>
    <property type="evidence" value="ECO:0007669"/>
    <property type="project" value="InterPro"/>
</dbReference>
<feature type="transmembrane region" description="Helical" evidence="22">
    <location>
        <begin position="1188"/>
        <end position="1210"/>
    </location>
</feature>
<feature type="transmembrane region" description="Helical" evidence="22">
    <location>
        <begin position="1280"/>
        <end position="1299"/>
    </location>
</feature>
<comment type="cofactor">
    <cofactor evidence="1">
        <name>Zn(2+)</name>
        <dbReference type="ChEBI" id="CHEBI:29105"/>
    </cofactor>
</comment>
<protein>
    <recommendedName>
        <fullName evidence="7">GPI ethanolamine phosphate transferase 1</fullName>
    </recommendedName>
</protein>
<evidence type="ECO:0000259" key="24">
    <source>
        <dbReference type="Pfam" id="PF04987"/>
    </source>
</evidence>
<dbReference type="PANTHER" id="PTHR12250">
    <property type="entry name" value="PHOSPHATIDYLINOSITOL GLYCAN, CLASS N"/>
    <property type="match status" value="1"/>
</dbReference>
<evidence type="ECO:0000256" key="19">
    <source>
        <dbReference type="ARBA" id="ARBA00023136"/>
    </source>
</evidence>
<feature type="domain" description="Peptidase M13 C-terminal" evidence="23">
    <location>
        <begin position="634"/>
        <end position="751"/>
    </location>
</feature>
<dbReference type="Pfam" id="PF01663">
    <property type="entry name" value="Phosphodiest"/>
    <property type="match status" value="1"/>
</dbReference>